<feature type="compositionally biased region" description="Basic and acidic residues" evidence="1">
    <location>
        <begin position="143"/>
        <end position="171"/>
    </location>
</feature>
<dbReference type="eggNOG" id="ENOG502RJR0">
    <property type="taxonomic scope" value="Eukaryota"/>
</dbReference>
<accession>M7TG54</accession>
<protein>
    <submittedName>
        <fullName evidence="2">Uncharacterized protein</fullName>
    </submittedName>
</protein>
<evidence type="ECO:0000313" key="2">
    <source>
        <dbReference type="EMBL" id="EMR65680.1"/>
    </source>
</evidence>
<feature type="compositionally biased region" description="Polar residues" evidence="1">
    <location>
        <begin position="103"/>
        <end position="122"/>
    </location>
</feature>
<sequence>MANLPSKHPHLSLHLTDRALTPLITSARTPAQLDALTSLTHAALSGREAALRLGLGAPQRIMVEHEVGGPVLLQSFLSAFPLLPRPTTSGSSVVDDDREKKTQTNGAGRQQQQDGEHTTTTVQAAAEEGEGEEEEEEGEEQQDTPKHIHSNNDDHDNYAEEEERRRTRDALRNTTARLQQLSVSPTTITPRGVQLGEDQDENEDEDGDEDEGGVSGSNTPPMLVGLVVAPGTDETGAPLLVDARRAAARLERVGREVQARWAEVETPGGGGGADRRRQQQESGGGGRGRGERRRREDGGSTATRGG</sequence>
<proteinExistence type="predicted"/>
<feature type="compositionally biased region" description="Acidic residues" evidence="1">
    <location>
        <begin position="197"/>
        <end position="212"/>
    </location>
</feature>
<dbReference type="AlphaFoldDB" id="M7TG54"/>
<dbReference type="KEGG" id="ela:UCREL1_7351"/>
<organism evidence="2 3">
    <name type="scientific">Eutypa lata (strain UCR-EL1)</name>
    <name type="common">Grapevine dieback disease fungus</name>
    <name type="synonym">Eutypa armeniacae</name>
    <dbReference type="NCBI Taxonomy" id="1287681"/>
    <lineage>
        <taxon>Eukaryota</taxon>
        <taxon>Fungi</taxon>
        <taxon>Dikarya</taxon>
        <taxon>Ascomycota</taxon>
        <taxon>Pezizomycotina</taxon>
        <taxon>Sordariomycetes</taxon>
        <taxon>Xylariomycetidae</taxon>
        <taxon>Xylariales</taxon>
        <taxon>Diatrypaceae</taxon>
        <taxon>Eutypa</taxon>
    </lineage>
</organism>
<dbReference type="Proteomes" id="UP000012174">
    <property type="component" value="Unassembled WGS sequence"/>
</dbReference>
<dbReference type="HOGENOM" id="CLU_1077900_0_0_1"/>
<dbReference type="OMA" id="IMVEHEV"/>
<gene>
    <name evidence="2" type="ORF">UCREL1_7351</name>
</gene>
<name>M7TG54_EUTLA</name>
<dbReference type="OrthoDB" id="5305418at2759"/>
<evidence type="ECO:0000256" key="1">
    <source>
        <dbReference type="SAM" id="MobiDB-lite"/>
    </source>
</evidence>
<feature type="compositionally biased region" description="Polar residues" evidence="1">
    <location>
        <begin position="178"/>
        <end position="189"/>
    </location>
</feature>
<reference evidence="3" key="1">
    <citation type="journal article" date="2013" name="Genome Announc.">
        <title>Draft genome sequence of the grapevine dieback fungus Eutypa lata UCR-EL1.</title>
        <authorList>
            <person name="Blanco-Ulate B."/>
            <person name="Rolshausen P.E."/>
            <person name="Cantu D."/>
        </authorList>
    </citation>
    <scope>NUCLEOTIDE SEQUENCE [LARGE SCALE GENOMIC DNA]</scope>
    <source>
        <strain evidence="3">UCR-EL1</strain>
    </source>
</reference>
<dbReference type="InterPro" id="IPR035186">
    <property type="entry name" value="DUF5308"/>
</dbReference>
<dbReference type="EMBL" id="KB706803">
    <property type="protein sequence ID" value="EMR65680.1"/>
    <property type="molecule type" value="Genomic_DNA"/>
</dbReference>
<feature type="compositionally biased region" description="Acidic residues" evidence="1">
    <location>
        <begin position="127"/>
        <end position="142"/>
    </location>
</feature>
<keyword evidence="3" id="KW-1185">Reference proteome</keyword>
<evidence type="ECO:0000313" key="3">
    <source>
        <dbReference type="Proteomes" id="UP000012174"/>
    </source>
</evidence>
<feature type="region of interest" description="Disordered" evidence="1">
    <location>
        <begin position="86"/>
        <end position="225"/>
    </location>
</feature>
<feature type="region of interest" description="Disordered" evidence="1">
    <location>
        <begin position="253"/>
        <end position="306"/>
    </location>
</feature>
<dbReference type="Pfam" id="PF17233">
    <property type="entry name" value="DUF5308"/>
    <property type="match status" value="1"/>
</dbReference>